<dbReference type="HAMAP" id="MF_00081">
    <property type="entry name" value="HrcA"/>
    <property type="match status" value="1"/>
</dbReference>
<sequence>MSSDLRLSPRERLVLTTMIESYIATGEPVASQAIARQFANKDGMSPATIRNVMAALGDAGLVDQPHTSAGRIPTARAFRFYVEHLNGPARRTALTQERRDQIDDSFSGISTSQQFLERTSHVLALISCGVGVALAATQESHALEHIHFSRLAPGRVLAVMVTIGGAVLDRVLTLDHDLPAMELEASARFLNENFHGWPMERIRVEIARRLETERSEYDRLMRSLEELYRKGALAGETNATPVIFIEGVANLLAGEADRDRLRAMLTALEARERLIELLNAYVDARQQTVRVVVGLEDSIPAMQNFVLIGAPARFGSEQVGTVAVIGPTRIQYQETMNAVSYIAQLSDRLFQPPQ</sequence>
<dbReference type="GO" id="GO:0045892">
    <property type="term" value="P:negative regulation of DNA-templated transcription"/>
    <property type="evidence" value="ECO:0007669"/>
    <property type="project" value="UniProtKB-UniRule"/>
</dbReference>
<dbReference type="Pfam" id="PF01628">
    <property type="entry name" value="HrcA"/>
    <property type="match status" value="1"/>
</dbReference>
<keyword evidence="1 5" id="KW-0678">Repressor</keyword>
<organism evidence="8 9">
    <name type="scientific">Paracidobacterium acidisoli</name>
    <dbReference type="NCBI Taxonomy" id="2303751"/>
    <lineage>
        <taxon>Bacteria</taxon>
        <taxon>Pseudomonadati</taxon>
        <taxon>Acidobacteriota</taxon>
        <taxon>Terriglobia</taxon>
        <taxon>Terriglobales</taxon>
        <taxon>Acidobacteriaceae</taxon>
        <taxon>Paracidobacterium</taxon>
    </lineage>
</organism>
<proteinExistence type="inferred from homology"/>
<comment type="caution">
    <text evidence="8">The sequence shown here is derived from an EMBL/GenBank/DDBJ whole genome shotgun (WGS) entry which is preliminary data.</text>
</comment>
<dbReference type="AlphaFoldDB" id="A0A372INA7"/>
<dbReference type="InterPro" id="IPR036390">
    <property type="entry name" value="WH_DNA-bd_sf"/>
</dbReference>
<dbReference type="EMBL" id="QVQT01000004">
    <property type="protein sequence ID" value="RFU16073.1"/>
    <property type="molecule type" value="Genomic_DNA"/>
</dbReference>
<feature type="domain" description="Winged helix-turn-helix transcription repressor HrcA DNA-binding" evidence="7">
    <location>
        <begin position="7"/>
        <end position="79"/>
    </location>
</feature>
<dbReference type="InterPro" id="IPR036388">
    <property type="entry name" value="WH-like_DNA-bd_sf"/>
</dbReference>
<keyword evidence="2 5" id="KW-0805">Transcription regulation</keyword>
<dbReference type="NCBIfam" id="TIGR00331">
    <property type="entry name" value="hrcA"/>
    <property type="match status" value="1"/>
</dbReference>
<dbReference type="InterPro" id="IPR023120">
    <property type="entry name" value="WHTH_transcript_rep_HrcA_IDD"/>
</dbReference>
<dbReference type="InterPro" id="IPR002571">
    <property type="entry name" value="HrcA"/>
</dbReference>
<evidence type="ECO:0000256" key="3">
    <source>
        <dbReference type="ARBA" id="ARBA00023016"/>
    </source>
</evidence>
<dbReference type="PIRSF" id="PIRSF005485">
    <property type="entry name" value="HrcA"/>
    <property type="match status" value="1"/>
</dbReference>
<protein>
    <recommendedName>
        <fullName evidence="5">Heat-inducible transcription repressor HrcA</fullName>
    </recommendedName>
</protein>
<dbReference type="InterPro" id="IPR021153">
    <property type="entry name" value="HrcA_C"/>
</dbReference>
<keyword evidence="3 5" id="KW-0346">Stress response</keyword>
<dbReference type="Gene3D" id="1.10.10.10">
    <property type="entry name" value="Winged helix-like DNA-binding domain superfamily/Winged helix DNA-binding domain"/>
    <property type="match status" value="1"/>
</dbReference>
<comment type="similarity">
    <text evidence="5">Belongs to the HrcA family.</text>
</comment>
<evidence type="ECO:0000313" key="8">
    <source>
        <dbReference type="EMBL" id="RFU16073.1"/>
    </source>
</evidence>
<dbReference type="Gene3D" id="3.30.450.40">
    <property type="match status" value="1"/>
</dbReference>
<dbReference type="Pfam" id="PF03444">
    <property type="entry name" value="WHD_HrcA"/>
    <property type="match status" value="1"/>
</dbReference>
<dbReference type="GO" id="GO:0003677">
    <property type="term" value="F:DNA binding"/>
    <property type="evidence" value="ECO:0007669"/>
    <property type="project" value="InterPro"/>
</dbReference>
<keyword evidence="9" id="KW-1185">Reference proteome</keyword>
<dbReference type="RefSeq" id="WP_117300056.1">
    <property type="nucleotide sequence ID" value="NZ_QVQT02000004.1"/>
</dbReference>
<feature type="domain" description="Heat-inducible transcription repressor HrcA C-terminal" evidence="6">
    <location>
        <begin position="114"/>
        <end position="336"/>
    </location>
</feature>
<dbReference type="Gene3D" id="3.30.390.60">
    <property type="entry name" value="Heat-inducible transcription repressor hrca homolog, domain 3"/>
    <property type="match status" value="1"/>
</dbReference>
<evidence type="ECO:0000259" key="6">
    <source>
        <dbReference type="Pfam" id="PF01628"/>
    </source>
</evidence>
<reference evidence="8 9" key="1">
    <citation type="submission" date="2018-08" db="EMBL/GenBank/DDBJ databases">
        <title>Acidipila sp. 4G-K13, an acidobacterium isolated from forest soil.</title>
        <authorList>
            <person name="Gao Z.-H."/>
            <person name="Qiu L.-H."/>
        </authorList>
    </citation>
    <scope>NUCLEOTIDE SEQUENCE [LARGE SCALE GENOMIC DNA]</scope>
    <source>
        <strain evidence="8 9">4G-K13</strain>
    </source>
</reference>
<dbReference type="SUPFAM" id="SSF46785">
    <property type="entry name" value="Winged helix' DNA-binding domain"/>
    <property type="match status" value="1"/>
</dbReference>
<dbReference type="PANTHER" id="PTHR34824">
    <property type="entry name" value="HEAT-INDUCIBLE TRANSCRIPTION REPRESSOR HRCA"/>
    <property type="match status" value="1"/>
</dbReference>
<dbReference type="PANTHER" id="PTHR34824:SF1">
    <property type="entry name" value="HEAT-INDUCIBLE TRANSCRIPTION REPRESSOR HRCA"/>
    <property type="match status" value="1"/>
</dbReference>
<evidence type="ECO:0000256" key="5">
    <source>
        <dbReference type="HAMAP-Rule" id="MF_00081"/>
    </source>
</evidence>
<evidence type="ECO:0000256" key="4">
    <source>
        <dbReference type="ARBA" id="ARBA00023163"/>
    </source>
</evidence>
<dbReference type="Proteomes" id="UP000264702">
    <property type="component" value="Unassembled WGS sequence"/>
</dbReference>
<accession>A0A372INA7</accession>
<dbReference type="OrthoDB" id="9783139at2"/>
<dbReference type="SUPFAM" id="SSF55781">
    <property type="entry name" value="GAF domain-like"/>
    <property type="match status" value="1"/>
</dbReference>
<gene>
    <name evidence="5 8" type="primary">hrcA</name>
    <name evidence="8" type="ORF">D0Y96_11650</name>
</gene>
<comment type="function">
    <text evidence="5">Negative regulator of class I heat shock genes (grpE-dnaK-dnaJ and groELS operons). Prevents heat-shock induction of these operons.</text>
</comment>
<evidence type="ECO:0000313" key="9">
    <source>
        <dbReference type="Proteomes" id="UP000264702"/>
    </source>
</evidence>
<dbReference type="InterPro" id="IPR029016">
    <property type="entry name" value="GAF-like_dom_sf"/>
</dbReference>
<dbReference type="InterPro" id="IPR005104">
    <property type="entry name" value="WHTH_HrcA_DNA-bd"/>
</dbReference>
<keyword evidence="4 5" id="KW-0804">Transcription</keyword>
<evidence type="ECO:0000256" key="1">
    <source>
        <dbReference type="ARBA" id="ARBA00022491"/>
    </source>
</evidence>
<evidence type="ECO:0000256" key="2">
    <source>
        <dbReference type="ARBA" id="ARBA00023015"/>
    </source>
</evidence>
<evidence type="ECO:0000259" key="7">
    <source>
        <dbReference type="Pfam" id="PF03444"/>
    </source>
</evidence>
<name>A0A372INA7_9BACT</name>